<dbReference type="Proteomes" id="UP000199169">
    <property type="component" value="Unassembled WGS sequence"/>
</dbReference>
<feature type="region of interest" description="Disordered" evidence="1">
    <location>
        <begin position="1"/>
        <end position="55"/>
    </location>
</feature>
<evidence type="ECO:0000256" key="1">
    <source>
        <dbReference type="SAM" id="MobiDB-lite"/>
    </source>
</evidence>
<protein>
    <submittedName>
        <fullName evidence="2">Uncharacterized protein</fullName>
    </submittedName>
</protein>
<keyword evidence="3" id="KW-1185">Reference proteome</keyword>
<gene>
    <name evidence="2" type="ORF">ACCAA_270030</name>
</gene>
<dbReference type="EMBL" id="FLQX01000102">
    <property type="protein sequence ID" value="SBT05750.1"/>
    <property type="molecule type" value="Genomic_DNA"/>
</dbReference>
<evidence type="ECO:0000313" key="2">
    <source>
        <dbReference type="EMBL" id="SBT05750.1"/>
    </source>
</evidence>
<organism evidence="2 3">
    <name type="scientific">Candidatus Accumulibacter aalborgensis</name>
    <dbReference type="NCBI Taxonomy" id="1860102"/>
    <lineage>
        <taxon>Bacteria</taxon>
        <taxon>Pseudomonadati</taxon>
        <taxon>Pseudomonadota</taxon>
        <taxon>Betaproteobacteria</taxon>
        <taxon>Candidatus Accumulibacter</taxon>
    </lineage>
</organism>
<feature type="compositionally biased region" description="Low complexity" evidence="1">
    <location>
        <begin position="1"/>
        <end position="21"/>
    </location>
</feature>
<proteinExistence type="predicted"/>
<name>A0A1A8XKS7_9PROT</name>
<dbReference type="AlphaFoldDB" id="A0A1A8XKS7"/>
<sequence length="55" mass="5988">MSSEWSPAATAGRAARPPSSSKQSRVDKQKGQAKGGKSRRSLRAWNHASYPTMSR</sequence>
<reference evidence="2 3" key="1">
    <citation type="submission" date="2016-06" db="EMBL/GenBank/DDBJ databases">
        <authorList>
            <person name="Kjaerup R.B."/>
            <person name="Dalgaard T.S."/>
            <person name="Juul-Madsen H.R."/>
        </authorList>
    </citation>
    <scope>NUCLEOTIDE SEQUENCE [LARGE SCALE GENOMIC DNA]</scope>
    <source>
        <strain evidence="2">3</strain>
    </source>
</reference>
<evidence type="ECO:0000313" key="3">
    <source>
        <dbReference type="Proteomes" id="UP000199169"/>
    </source>
</evidence>
<accession>A0A1A8XKS7</accession>